<organism evidence="1 2">
    <name type="scientific">Meloidogyne enterolobii</name>
    <name type="common">Root-knot nematode worm</name>
    <name type="synonym">Meloidogyne mayaguensis</name>
    <dbReference type="NCBI Taxonomy" id="390850"/>
    <lineage>
        <taxon>Eukaryota</taxon>
        <taxon>Metazoa</taxon>
        <taxon>Ecdysozoa</taxon>
        <taxon>Nematoda</taxon>
        <taxon>Chromadorea</taxon>
        <taxon>Rhabditida</taxon>
        <taxon>Tylenchina</taxon>
        <taxon>Tylenchomorpha</taxon>
        <taxon>Tylenchoidea</taxon>
        <taxon>Meloidogynidae</taxon>
        <taxon>Meloidogyninae</taxon>
        <taxon>Meloidogyne</taxon>
    </lineage>
</organism>
<comment type="caution">
    <text evidence="1">The sequence shown here is derived from an EMBL/GenBank/DDBJ whole genome shotgun (WGS) entry which is preliminary data.</text>
</comment>
<accession>A0ACB0Y1I7</accession>
<dbReference type="EMBL" id="CAVMJV010000004">
    <property type="protein sequence ID" value="CAK5027627.1"/>
    <property type="molecule type" value="Genomic_DNA"/>
</dbReference>
<keyword evidence="2" id="KW-1185">Reference proteome</keyword>
<protein>
    <submittedName>
        <fullName evidence="1">Uncharacterized protein</fullName>
    </submittedName>
</protein>
<evidence type="ECO:0000313" key="2">
    <source>
        <dbReference type="Proteomes" id="UP001497535"/>
    </source>
</evidence>
<reference evidence="1" key="1">
    <citation type="submission" date="2023-11" db="EMBL/GenBank/DDBJ databases">
        <authorList>
            <person name="Poullet M."/>
        </authorList>
    </citation>
    <scope>NUCLEOTIDE SEQUENCE</scope>
    <source>
        <strain evidence="1">E1834</strain>
    </source>
</reference>
<evidence type="ECO:0000313" key="1">
    <source>
        <dbReference type="EMBL" id="CAK5027627.1"/>
    </source>
</evidence>
<proteinExistence type="predicted"/>
<gene>
    <name evidence="1" type="ORF">MENTE1834_LOCUS6447</name>
</gene>
<name>A0ACB0Y1I7_MELEN</name>
<sequence>MIIKLFYSFLFLFFVKCQNQSLKVNHPSPFSSSLPQQRSIPFFSPFTPFLTQQSLPGPQFGRPSQPLPIPQHQQKHYRHHHSLPQISEEEKINETFPKPEEFLKKGILIGNNNKTNEKENEEREQQSKEEKLFKKWQWKNEEKKEENAENNQKQLNRIPPPSSSSFHQLKSSEENKNERKEFGNKQIFNLKSNEIIQGRRMENERESQELSKNQQKLNFQNKQQHKIQQYSTESNENIKYPNSESHERWTPKHTNNRQKLVAPTSSSSNSREENRQNKYSSNEQQNNRRGPPPPPPPPPQPPKSPPLIFSNNQQKNFHPTDFFPEHIRNGFPPFPEPFENNYRQNNE</sequence>
<dbReference type="Proteomes" id="UP001497535">
    <property type="component" value="Unassembled WGS sequence"/>
</dbReference>